<evidence type="ECO:0000259" key="1">
    <source>
        <dbReference type="Pfam" id="PF23022"/>
    </source>
</evidence>
<dbReference type="AlphaFoldDB" id="A0AA39PF55"/>
<gene>
    <name evidence="2" type="ORF">EDD18DRAFT_1362080</name>
</gene>
<evidence type="ECO:0000313" key="2">
    <source>
        <dbReference type="EMBL" id="KAK0483108.1"/>
    </source>
</evidence>
<organism evidence="2 3">
    <name type="scientific">Armillaria luteobubalina</name>
    <dbReference type="NCBI Taxonomy" id="153913"/>
    <lineage>
        <taxon>Eukaryota</taxon>
        <taxon>Fungi</taxon>
        <taxon>Dikarya</taxon>
        <taxon>Basidiomycota</taxon>
        <taxon>Agaricomycotina</taxon>
        <taxon>Agaricomycetes</taxon>
        <taxon>Agaricomycetidae</taxon>
        <taxon>Agaricales</taxon>
        <taxon>Marasmiineae</taxon>
        <taxon>Physalacriaceae</taxon>
        <taxon>Armillaria</taxon>
    </lineage>
</organism>
<comment type="caution">
    <text evidence="2">The sequence shown here is derived from an EMBL/GenBank/DDBJ whole genome shotgun (WGS) entry which is preliminary data.</text>
</comment>
<sequence length="342" mass="37772">MLVRLCLRLRASTLQANIFSILHPPLNVPVLSISLNKDYIDTNNLPSRNGTVPVKESETASVSTLAPKRGPSSFRLLTVFQNPVVSFISDVYLSYIFWSIFKSLTPTLFYFSVWELGIAGHEPALLSVLSPLLLSVDPPLRWARTQPAQIFLHFLSLSGLVASLLQKPLQRLFVVAFAASMAVLRQTADWATRDEYAMGYQSITTGLGLLLSSLLKHANHSNNPVWPFLNEQSGGHNKTGIALALLCIIELLLRPTFEQRTTAHPPTEPPNNWFSGATHPVSDSISSKNLKAVGIFSMRRPVERQLNDNFTRVASHASGKYVHPNLNLVHCSNSALTQVSPN</sequence>
<dbReference type="Pfam" id="PF23022">
    <property type="entry name" value="6TM_1st_PGAP2IP"/>
    <property type="match status" value="1"/>
</dbReference>
<dbReference type="InterPro" id="IPR053912">
    <property type="entry name" value="PGAP2IP_TM_1nd"/>
</dbReference>
<accession>A0AA39PF55</accession>
<dbReference type="EMBL" id="JAUEPU010000060">
    <property type="protein sequence ID" value="KAK0483108.1"/>
    <property type="molecule type" value="Genomic_DNA"/>
</dbReference>
<proteinExistence type="predicted"/>
<feature type="domain" description="PGAP2IP first transmembrane" evidence="1">
    <location>
        <begin position="95"/>
        <end position="249"/>
    </location>
</feature>
<keyword evidence="3" id="KW-1185">Reference proteome</keyword>
<dbReference type="Proteomes" id="UP001175228">
    <property type="component" value="Unassembled WGS sequence"/>
</dbReference>
<evidence type="ECO:0000313" key="3">
    <source>
        <dbReference type="Proteomes" id="UP001175228"/>
    </source>
</evidence>
<name>A0AA39PF55_9AGAR</name>
<reference evidence="2" key="1">
    <citation type="submission" date="2023-06" db="EMBL/GenBank/DDBJ databases">
        <authorList>
            <consortium name="Lawrence Berkeley National Laboratory"/>
            <person name="Ahrendt S."/>
            <person name="Sahu N."/>
            <person name="Indic B."/>
            <person name="Wong-Bajracharya J."/>
            <person name="Merenyi Z."/>
            <person name="Ke H.-M."/>
            <person name="Monk M."/>
            <person name="Kocsube S."/>
            <person name="Drula E."/>
            <person name="Lipzen A."/>
            <person name="Balint B."/>
            <person name="Henrissat B."/>
            <person name="Andreopoulos B."/>
            <person name="Martin F.M."/>
            <person name="Harder C.B."/>
            <person name="Rigling D."/>
            <person name="Ford K.L."/>
            <person name="Foster G.D."/>
            <person name="Pangilinan J."/>
            <person name="Papanicolaou A."/>
            <person name="Barry K."/>
            <person name="LaButti K."/>
            <person name="Viragh M."/>
            <person name="Koriabine M."/>
            <person name="Yan M."/>
            <person name="Riley R."/>
            <person name="Champramary S."/>
            <person name="Plett K.L."/>
            <person name="Tsai I.J."/>
            <person name="Slot J."/>
            <person name="Sipos G."/>
            <person name="Plett J."/>
            <person name="Nagy L.G."/>
            <person name="Grigoriev I.V."/>
        </authorList>
    </citation>
    <scope>NUCLEOTIDE SEQUENCE</scope>
    <source>
        <strain evidence="2">HWK02</strain>
    </source>
</reference>
<protein>
    <recommendedName>
        <fullName evidence="1">PGAP2IP first transmembrane domain-containing protein</fullName>
    </recommendedName>
</protein>